<proteinExistence type="predicted"/>
<dbReference type="Proteomes" id="UP000078046">
    <property type="component" value="Unassembled WGS sequence"/>
</dbReference>
<evidence type="ECO:0000313" key="1">
    <source>
        <dbReference type="EMBL" id="OAF65756.1"/>
    </source>
</evidence>
<reference evidence="1 2" key="1">
    <citation type="submission" date="2016-04" db="EMBL/GenBank/DDBJ databases">
        <title>The genome of Intoshia linei affirms orthonectids as highly simplified spiralians.</title>
        <authorList>
            <person name="Mikhailov K.V."/>
            <person name="Slusarev G.S."/>
            <person name="Nikitin M.A."/>
            <person name="Logacheva M.D."/>
            <person name="Penin A."/>
            <person name="Aleoshin V."/>
            <person name="Panchin Y.V."/>
        </authorList>
    </citation>
    <scope>NUCLEOTIDE SEQUENCE [LARGE SCALE GENOMIC DNA]</scope>
    <source>
        <strain evidence="1">Intl2013</strain>
        <tissue evidence="1">Whole animal</tissue>
    </source>
</reference>
<sequence length="150" mass="18097">MPKRRLSDIEKVQFFCIEYPFEFTMIESKLFCNICSKLIKCEKKFHMDSHIKTNTHNALIKLRSRNCSTDASNPYSRIICFPERLIKLFTRLNIPLNKFHSEDMKLFFEAYNEKLLFVKKCRQIFTYLADRRLCDIKKKLEHKKVFLVTN</sequence>
<protein>
    <submittedName>
        <fullName evidence="1">Uncharacterized protein</fullName>
    </submittedName>
</protein>
<accession>A0A177AUU6</accession>
<dbReference type="AlphaFoldDB" id="A0A177AUU6"/>
<evidence type="ECO:0000313" key="2">
    <source>
        <dbReference type="Proteomes" id="UP000078046"/>
    </source>
</evidence>
<organism evidence="1 2">
    <name type="scientific">Intoshia linei</name>
    <dbReference type="NCBI Taxonomy" id="1819745"/>
    <lineage>
        <taxon>Eukaryota</taxon>
        <taxon>Metazoa</taxon>
        <taxon>Spiralia</taxon>
        <taxon>Lophotrochozoa</taxon>
        <taxon>Mesozoa</taxon>
        <taxon>Orthonectida</taxon>
        <taxon>Rhopaluridae</taxon>
        <taxon>Intoshia</taxon>
    </lineage>
</organism>
<gene>
    <name evidence="1" type="ORF">A3Q56_06497</name>
</gene>
<comment type="caution">
    <text evidence="1">The sequence shown here is derived from an EMBL/GenBank/DDBJ whole genome shotgun (WGS) entry which is preliminary data.</text>
</comment>
<keyword evidence="2" id="KW-1185">Reference proteome</keyword>
<name>A0A177AUU6_9BILA</name>
<dbReference type="EMBL" id="LWCA01001159">
    <property type="protein sequence ID" value="OAF65756.1"/>
    <property type="molecule type" value="Genomic_DNA"/>
</dbReference>
<dbReference type="OrthoDB" id="6625668at2759"/>